<evidence type="ECO:0000256" key="8">
    <source>
        <dbReference type="ARBA" id="ARBA00022741"/>
    </source>
</evidence>
<dbReference type="OrthoDB" id="738517at2759"/>
<name>A0A4R0RJQ0_9APHY</name>
<comment type="caution">
    <text evidence="13">The sequence shown here is derived from an EMBL/GenBank/DDBJ whole genome shotgun (WGS) entry which is preliminary data.</text>
</comment>
<protein>
    <submittedName>
        <fullName evidence="13">Uridine kinase</fullName>
    </submittedName>
</protein>
<dbReference type="GO" id="GO:0016757">
    <property type="term" value="F:glycosyltransferase activity"/>
    <property type="evidence" value="ECO:0007669"/>
    <property type="project" value="UniProtKB-KW"/>
</dbReference>
<evidence type="ECO:0000256" key="5">
    <source>
        <dbReference type="ARBA" id="ARBA00022533"/>
    </source>
</evidence>
<dbReference type="InterPro" id="IPR006083">
    <property type="entry name" value="PRK/URK"/>
</dbReference>
<dbReference type="FunFam" id="3.40.50.300:FF:002070">
    <property type="entry name" value="Uridine kinase"/>
    <property type="match status" value="1"/>
</dbReference>
<evidence type="ECO:0000256" key="7">
    <source>
        <dbReference type="ARBA" id="ARBA00022679"/>
    </source>
</evidence>
<evidence type="ECO:0000256" key="2">
    <source>
        <dbReference type="ARBA" id="ARBA00004690"/>
    </source>
</evidence>
<keyword evidence="7" id="KW-0808">Transferase</keyword>
<organism evidence="13 14">
    <name type="scientific">Steccherinum ochraceum</name>
    <dbReference type="NCBI Taxonomy" id="92696"/>
    <lineage>
        <taxon>Eukaryota</taxon>
        <taxon>Fungi</taxon>
        <taxon>Dikarya</taxon>
        <taxon>Basidiomycota</taxon>
        <taxon>Agaricomycotina</taxon>
        <taxon>Agaricomycetes</taxon>
        <taxon>Polyporales</taxon>
        <taxon>Steccherinaceae</taxon>
        <taxon>Steccherinum</taxon>
    </lineage>
</organism>
<dbReference type="CDD" id="cd02023">
    <property type="entry name" value="UMPK"/>
    <property type="match status" value="1"/>
</dbReference>
<evidence type="ECO:0000256" key="9">
    <source>
        <dbReference type="ARBA" id="ARBA00022777"/>
    </source>
</evidence>
<dbReference type="GO" id="GO:0005525">
    <property type="term" value="F:GTP binding"/>
    <property type="evidence" value="ECO:0007669"/>
    <property type="project" value="UniProtKB-KW"/>
</dbReference>
<dbReference type="InterPro" id="IPR029057">
    <property type="entry name" value="PRTase-like"/>
</dbReference>
<comment type="pathway">
    <text evidence="3">Pyrimidine metabolism; UMP biosynthesis via salvage pathway; UMP from uracil: step 1/1.</text>
</comment>
<dbReference type="CDD" id="cd06223">
    <property type="entry name" value="PRTases_typeI"/>
    <property type="match status" value="1"/>
</dbReference>
<sequence>MGEDDGIPILVKPERPNFPRTVSELAPGGRGVQLQAKKNTILKSHGRPPWYGEDGLPISDAFVVGIGARQIVQMLGSIPTVVILSQDSFYRKHSPEQVVLAHQNLVDFDHPDAIDMPLFAACLSDLKACRQTNIPIYSFSEHQRLDETKYLYGAAIIITEGILALHDPALRALYDLKIFVQCDSDLMLARRLRRDVKERGRTIEGVLDQYLRYVKPSYDNFVLPTARHANIIVPGSDNAVAIELIATHIKRQLKDRSTKFRKYMAEAGPRRTLTVPPTPSVSGATTPASIEEFEGWSNLHVLPQTSQLKGIYSILRDKETSRSDFIFFVDRLATFLSEKALEHLPYKPKTVVTPLDVEYKGKELDTEYVCGVSILRSGGPLERGLRRVINDVPIGSLLIQSDAQSGEPILLHLSLPQCLRLRHLAVQTYVFLLDAQIGTAASAFMAIRVLLDHGVREDHIIFVTFLVARKGGICVLRKAFPQVKVVCGAVDEGLRETWLEAIEEGEGQEGAEARKVWVVEPGMGHIGDRYYL</sequence>
<evidence type="ECO:0000256" key="6">
    <source>
        <dbReference type="ARBA" id="ARBA00022676"/>
    </source>
</evidence>
<dbReference type="Gene3D" id="3.40.50.2020">
    <property type="match status" value="1"/>
</dbReference>
<evidence type="ECO:0000256" key="10">
    <source>
        <dbReference type="ARBA" id="ARBA00023134"/>
    </source>
</evidence>
<dbReference type="SUPFAM" id="SSF52540">
    <property type="entry name" value="P-loop containing nucleoside triphosphate hydrolases"/>
    <property type="match status" value="1"/>
</dbReference>
<evidence type="ECO:0000256" key="3">
    <source>
        <dbReference type="ARBA" id="ARBA00005180"/>
    </source>
</evidence>
<dbReference type="Pfam" id="PF00485">
    <property type="entry name" value="PRK"/>
    <property type="match status" value="1"/>
</dbReference>
<dbReference type="GO" id="GO:0016301">
    <property type="term" value="F:kinase activity"/>
    <property type="evidence" value="ECO:0007669"/>
    <property type="project" value="UniProtKB-KW"/>
</dbReference>
<keyword evidence="9 13" id="KW-0418">Kinase</keyword>
<dbReference type="InterPro" id="IPR027417">
    <property type="entry name" value="P-loop_NTPase"/>
</dbReference>
<dbReference type="GO" id="GO:0044206">
    <property type="term" value="P:UMP salvage"/>
    <property type="evidence" value="ECO:0007669"/>
    <property type="project" value="UniProtKB-UniPathway"/>
</dbReference>
<keyword evidence="5" id="KW-0021">Allosteric enzyme</keyword>
<dbReference type="Pfam" id="PF14681">
    <property type="entry name" value="UPRTase"/>
    <property type="match status" value="1"/>
</dbReference>
<comment type="similarity">
    <text evidence="4">Belongs to the UPRTase family.</text>
</comment>
<dbReference type="FunFam" id="3.40.50.2020:FF:000023">
    <property type="entry name" value="Probable uracil phosphoribosyltransferase"/>
    <property type="match status" value="1"/>
</dbReference>
<dbReference type="EMBL" id="RWJN01000191">
    <property type="protein sequence ID" value="TCD65229.1"/>
    <property type="molecule type" value="Genomic_DNA"/>
</dbReference>
<evidence type="ECO:0000259" key="11">
    <source>
        <dbReference type="Pfam" id="PF00485"/>
    </source>
</evidence>
<dbReference type="Proteomes" id="UP000292702">
    <property type="component" value="Unassembled WGS sequence"/>
</dbReference>
<evidence type="ECO:0000313" key="13">
    <source>
        <dbReference type="EMBL" id="TCD65229.1"/>
    </source>
</evidence>
<evidence type="ECO:0000256" key="1">
    <source>
        <dbReference type="ARBA" id="ARBA00001946"/>
    </source>
</evidence>
<proteinExistence type="inferred from homology"/>
<dbReference type="PANTHER" id="PTHR10285">
    <property type="entry name" value="URIDINE KINASE"/>
    <property type="match status" value="1"/>
</dbReference>
<keyword evidence="14" id="KW-1185">Reference proteome</keyword>
<evidence type="ECO:0000313" key="14">
    <source>
        <dbReference type="Proteomes" id="UP000292702"/>
    </source>
</evidence>
<keyword evidence="6" id="KW-0328">Glycosyltransferase</keyword>
<dbReference type="PRINTS" id="PR00988">
    <property type="entry name" value="URIDINKINASE"/>
</dbReference>
<dbReference type="InterPro" id="IPR000836">
    <property type="entry name" value="PRTase_dom"/>
</dbReference>
<dbReference type="GO" id="GO:0005524">
    <property type="term" value="F:ATP binding"/>
    <property type="evidence" value="ECO:0007669"/>
    <property type="project" value="InterPro"/>
</dbReference>
<feature type="domain" description="Phosphoribulokinase/uridine kinase" evidence="11">
    <location>
        <begin position="70"/>
        <end position="234"/>
    </location>
</feature>
<feature type="domain" description="Phosphoribosyltransferase" evidence="12">
    <location>
        <begin position="303"/>
        <end position="497"/>
    </location>
</feature>
<keyword evidence="10" id="KW-0342">GTP-binding</keyword>
<evidence type="ECO:0000256" key="4">
    <source>
        <dbReference type="ARBA" id="ARBA00009516"/>
    </source>
</evidence>
<dbReference type="Gene3D" id="3.40.50.300">
    <property type="entry name" value="P-loop containing nucleotide triphosphate hydrolases"/>
    <property type="match status" value="1"/>
</dbReference>
<dbReference type="UniPathway" id="UPA00574">
    <property type="reaction ID" value="UER00637"/>
</dbReference>
<accession>A0A4R0RJQ0</accession>
<comment type="pathway">
    <text evidence="2">Pyrimidine metabolism; UMP biosynthesis via salvage pathway; UMP from uridine: step 1/1.</text>
</comment>
<keyword evidence="8" id="KW-0547">Nucleotide-binding</keyword>
<reference evidence="13 14" key="1">
    <citation type="submission" date="2018-11" db="EMBL/GenBank/DDBJ databases">
        <title>Genome assembly of Steccherinum ochraceum LE-BIN_3174, the white-rot fungus of the Steccherinaceae family (The Residual Polyporoid clade, Polyporales, Basidiomycota).</title>
        <authorList>
            <person name="Fedorova T.V."/>
            <person name="Glazunova O.A."/>
            <person name="Landesman E.O."/>
            <person name="Moiseenko K.V."/>
            <person name="Psurtseva N.V."/>
            <person name="Savinova O.S."/>
            <person name="Shakhova N.V."/>
            <person name="Tyazhelova T.V."/>
            <person name="Vasina D.V."/>
        </authorList>
    </citation>
    <scope>NUCLEOTIDE SEQUENCE [LARGE SCALE GENOMIC DNA]</scope>
    <source>
        <strain evidence="13 14">LE-BIN_3174</strain>
    </source>
</reference>
<evidence type="ECO:0000259" key="12">
    <source>
        <dbReference type="Pfam" id="PF14681"/>
    </source>
</evidence>
<dbReference type="AlphaFoldDB" id="A0A4R0RJQ0"/>
<comment type="cofactor">
    <cofactor evidence="1">
        <name>Mg(2+)</name>
        <dbReference type="ChEBI" id="CHEBI:18420"/>
    </cofactor>
</comment>
<dbReference type="STRING" id="92696.A0A4R0RJQ0"/>
<dbReference type="NCBIfam" id="NF004018">
    <property type="entry name" value="PRK05480.1"/>
    <property type="match status" value="1"/>
</dbReference>
<dbReference type="SUPFAM" id="SSF53271">
    <property type="entry name" value="PRTase-like"/>
    <property type="match status" value="1"/>
</dbReference>
<dbReference type="InterPro" id="IPR000764">
    <property type="entry name" value="Uridine_kinase-like"/>
</dbReference>
<gene>
    <name evidence="13" type="primary">URK1</name>
    <name evidence="13" type="ORF">EIP91_002937</name>
</gene>